<comment type="catalytic activity">
    <reaction evidence="4">
        <text>myo-inositol + NAD(+) = scyllo-inosose + NADH + H(+)</text>
        <dbReference type="Rhea" id="RHEA:16949"/>
        <dbReference type="ChEBI" id="CHEBI:15378"/>
        <dbReference type="ChEBI" id="CHEBI:17268"/>
        <dbReference type="ChEBI" id="CHEBI:17811"/>
        <dbReference type="ChEBI" id="CHEBI:57540"/>
        <dbReference type="ChEBI" id="CHEBI:57945"/>
        <dbReference type="EC" id="1.1.1.18"/>
    </reaction>
</comment>
<accession>D5DIK0</accession>
<evidence type="ECO:0000313" key="8">
    <source>
        <dbReference type="Proteomes" id="UP000002365"/>
    </source>
</evidence>
<dbReference type="PANTHER" id="PTHR43593:SF1">
    <property type="entry name" value="INOSITOL 2-DEHYDROGENASE"/>
    <property type="match status" value="1"/>
</dbReference>
<dbReference type="Gene3D" id="3.30.360.10">
    <property type="entry name" value="Dihydrodipicolinate Reductase, domain 2"/>
    <property type="match status" value="1"/>
</dbReference>
<comment type="catalytic activity">
    <reaction evidence="4">
        <text>1D-chiro-inositol + NAD(+) = scyllo-inosine + NADH + H(+)</text>
        <dbReference type="Rhea" id="RHEA:25832"/>
        <dbReference type="ChEBI" id="CHEBI:15378"/>
        <dbReference type="ChEBI" id="CHEBI:27372"/>
        <dbReference type="ChEBI" id="CHEBI:50920"/>
        <dbReference type="ChEBI" id="CHEBI:57540"/>
        <dbReference type="ChEBI" id="CHEBI:57945"/>
        <dbReference type="EC" id="1.1.1.369"/>
    </reaction>
</comment>
<dbReference type="InterPro" id="IPR004104">
    <property type="entry name" value="Gfo/Idh/MocA-like_OxRdtase_C"/>
</dbReference>
<dbReference type="HOGENOM" id="CLU_023194_0_1_9"/>
<keyword evidence="2 4" id="KW-0560">Oxidoreductase</keyword>
<dbReference type="SUPFAM" id="SSF55347">
    <property type="entry name" value="Glyceraldehyde-3-phosphate dehydrogenase-like, C-terminal domain"/>
    <property type="match status" value="1"/>
</dbReference>
<reference evidence="7 8" key="1">
    <citation type="journal article" date="2011" name="J. Bacteriol.">
        <title>Genome sequences of the biotechnologically important Bacillus megaterium strains QM B1551 and DSM319.</title>
        <authorList>
            <person name="Eppinger M."/>
            <person name="Bunk B."/>
            <person name="Johns M.A."/>
            <person name="Edirisinghe J.N."/>
            <person name="Kutumbaka K.K."/>
            <person name="Koenig S.S."/>
            <person name="Huot Creasy H."/>
            <person name="Rosovitz M.J."/>
            <person name="Riley D.R."/>
            <person name="Daugherty S."/>
            <person name="Martin M."/>
            <person name="Elbourne L.D."/>
            <person name="Paulsen I."/>
            <person name="Biedendieck R."/>
            <person name="Braun C."/>
            <person name="Grayburn S."/>
            <person name="Dhingra S."/>
            <person name="Lukyanchuk V."/>
            <person name="Ball B."/>
            <person name="Ul-Qamar R."/>
            <person name="Seibel J."/>
            <person name="Bremer E."/>
            <person name="Jahn D."/>
            <person name="Ravel J."/>
            <person name="Vary P.S."/>
        </authorList>
    </citation>
    <scope>NUCLEOTIDE SEQUENCE [LARGE SCALE GENOMIC DNA]</scope>
    <source>
        <strain evidence="8">DSM 319 / IMG 1521</strain>
    </source>
</reference>
<evidence type="ECO:0000256" key="1">
    <source>
        <dbReference type="ARBA" id="ARBA00010928"/>
    </source>
</evidence>
<evidence type="ECO:0000256" key="4">
    <source>
        <dbReference type="HAMAP-Rule" id="MF_01671"/>
    </source>
</evidence>
<dbReference type="PATRIC" id="fig|592022.4.peg.3447"/>
<comment type="pathway">
    <text evidence="4">Polyol metabolism; myo-inositol degradation into acetyl-CoA; acetyl-CoA from myo-inositol: step 1/7.</text>
</comment>
<dbReference type="PANTHER" id="PTHR43593">
    <property type="match status" value="1"/>
</dbReference>
<sequence>MVLKIGVIGTGAIGQDHIRRITNTLSGGKIVAVTDVNQEQAKAVVKNQNLDAVIYDDGHELIKSEDVDAVVVTSWGPTHEEFVLAAIQAGKPVFCEKPLATTAEGCKRIVDAEITHGKPLVQVGYMRRYDTGYRALKKVIESGQIGEALMVHCAHRNPTVPDTYTGDMSIVDTFIHEIDVLRWLLNDDYVSVQIVAPRKTSKALEHLQDPIMVLLETKQGVRIDAEVFVNCQYGYDIQCQVVGETGIANLPEPSSVVLRSEAKKSTEILVDWKDRFIDSYDTELQDWINSTLKGEVNGPTAWDGYVAAVTSDACLEAKKSGNIVPISLGERPDFYHKTLTAAGKMQV</sequence>
<dbReference type="InterPro" id="IPR036291">
    <property type="entry name" value="NAD(P)-bd_dom_sf"/>
</dbReference>
<dbReference type="InterPro" id="IPR050424">
    <property type="entry name" value="Gfo-Idh-MocA_inositol_DH"/>
</dbReference>
<comment type="similarity">
    <text evidence="1 4">Belongs to the Gfo/Idh/MocA family.</text>
</comment>
<dbReference type="EC" id="1.1.1.18" evidence="4"/>
<evidence type="ECO:0000259" key="6">
    <source>
        <dbReference type="Pfam" id="PF02894"/>
    </source>
</evidence>
<organism evidence="7 8">
    <name type="scientific">Priestia megaterium (strain DSM 319 / IMG 1521)</name>
    <name type="common">Bacillus megaterium</name>
    <dbReference type="NCBI Taxonomy" id="592022"/>
    <lineage>
        <taxon>Bacteria</taxon>
        <taxon>Bacillati</taxon>
        <taxon>Bacillota</taxon>
        <taxon>Bacilli</taxon>
        <taxon>Bacillales</taxon>
        <taxon>Bacillaceae</taxon>
        <taxon>Priestia</taxon>
    </lineage>
</organism>
<dbReference type="GO" id="GO:0019310">
    <property type="term" value="P:inositol catabolic process"/>
    <property type="evidence" value="ECO:0007669"/>
    <property type="project" value="UniProtKB-UniRule"/>
</dbReference>
<dbReference type="AlphaFoldDB" id="D5DIK0"/>
<dbReference type="KEGG" id="bmd:BMD_3461"/>
<evidence type="ECO:0000256" key="2">
    <source>
        <dbReference type="ARBA" id="ARBA00023002"/>
    </source>
</evidence>
<keyword evidence="3 4" id="KW-0520">NAD</keyword>
<evidence type="ECO:0000259" key="5">
    <source>
        <dbReference type="Pfam" id="PF01408"/>
    </source>
</evidence>
<dbReference type="Gene3D" id="3.40.50.720">
    <property type="entry name" value="NAD(P)-binding Rossmann-like Domain"/>
    <property type="match status" value="1"/>
</dbReference>
<dbReference type="GO" id="GO:0000166">
    <property type="term" value="F:nucleotide binding"/>
    <property type="evidence" value="ECO:0007669"/>
    <property type="project" value="InterPro"/>
</dbReference>
<dbReference type="EC" id="1.1.1.369" evidence="4"/>
<dbReference type="RefSeq" id="WP_013084167.1">
    <property type="nucleotide sequence ID" value="NC_014103.1"/>
</dbReference>
<evidence type="ECO:0000313" key="7">
    <source>
        <dbReference type="EMBL" id="ADF40301.1"/>
    </source>
</evidence>
<evidence type="ECO:0000256" key="3">
    <source>
        <dbReference type="ARBA" id="ARBA00023027"/>
    </source>
</evidence>
<dbReference type="Proteomes" id="UP000002365">
    <property type="component" value="Chromosome"/>
</dbReference>
<feature type="domain" description="Gfo/Idh/MocA-like oxidoreductase C-terminal" evidence="6">
    <location>
        <begin position="137"/>
        <end position="325"/>
    </location>
</feature>
<dbReference type="GO" id="GO:0050112">
    <property type="term" value="F:inositol 2-dehydrogenase (NAD+) activity"/>
    <property type="evidence" value="ECO:0007669"/>
    <property type="project" value="UniProtKB-UniRule"/>
</dbReference>
<comment type="function">
    <text evidence="4">Involved in the oxidation of myo-inositol (MI) and D-chiro-inositol (DCI) to 2-keto-myo-inositol (2KMI or 2-inosose) and 1-keto-D-chiro-inositol (1KDCI), respectively.</text>
</comment>
<comment type="subunit">
    <text evidence="4">Homotetramer.</text>
</comment>
<name>D5DIK0_PRIM3</name>
<feature type="domain" description="Gfo/Idh/MocA-like oxidoreductase N-terminal" evidence="5">
    <location>
        <begin position="3"/>
        <end position="125"/>
    </location>
</feature>
<dbReference type="EMBL" id="CP001982">
    <property type="protein sequence ID" value="ADF40301.1"/>
    <property type="molecule type" value="Genomic_DNA"/>
</dbReference>
<proteinExistence type="inferred from homology"/>
<protein>
    <recommendedName>
        <fullName evidence="4">Inositol 2-dehydrogenase/D-chiro-inositol 3-dehydrogenase</fullName>
        <ecNumber evidence="4">1.1.1.18</ecNumber>
        <ecNumber evidence="4">1.1.1.369</ecNumber>
    </recommendedName>
    <alternativeName>
        <fullName evidence="4">Myo-inositol 2-dehydrogenase/D-chiro-inositol 3-dehydrogenase</fullName>
        <shortName evidence="4">MI 2-dehydrogenase/DCI 3-dehydrogenase</shortName>
    </alternativeName>
</protein>
<dbReference type="HAMAP" id="MF_01671">
    <property type="entry name" value="IolG"/>
    <property type="match status" value="1"/>
</dbReference>
<dbReference type="SUPFAM" id="SSF51735">
    <property type="entry name" value="NAD(P)-binding Rossmann-fold domains"/>
    <property type="match status" value="1"/>
</dbReference>
<dbReference type="Pfam" id="PF02894">
    <property type="entry name" value="GFO_IDH_MocA_C"/>
    <property type="match status" value="1"/>
</dbReference>
<dbReference type="InterPro" id="IPR023794">
    <property type="entry name" value="MI/DCI_dehydrogenase"/>
</dbReference>
<dbReference type="UniPathway" id="UPA00076">
    <property type="reaction ID" value="UER00143"/>
</dbReference>
<dbReference type="InterPro" id="IPR000683">
    <property type="entry name" value="Gfo/Idh/MocA-like_OxRdtase_N"/>
</dbReference>
<dbReference type="Pfam" id="PF01408">
    <property type="entry name" value="GFO_IDH_MocA"/>
    <property type="match status" value="1"/>
</dbReference>
<gene>
    <name evidence="4 7" type="primary">iolG</name>
    <name evidence="7" type="ordered locus">BMD_3461</name>
</gene>